<evidence type="ECO:0000256" key="1">
    <source>
        <dbReference type="SAM" id="MobiDB-lite"/>
    </source>
</evidence>
<dbReference type="AlphaFoldDB" id="A0A6J6G6T4"/>
<dbReference type="EMBL" id="CAEZUE010000093">
    <property type="protein sequence ID" value="CAB4595529.1"/>
    <property type="molecule type" value="Genomic_DNA"/>
</dbReference>
<protein>
    <submittedName>
        <fullName evidence="2">Unannotated protein</fullName>
    </submittedName>
</protein>
<gene>
    <name evidence="2" type="ORF">UFOPK1788_00766</name>
</gene>
<feature type="compositionally biased region" description="Basic and acidic residues" evidence="1">
    <location>
        <begin position="40"/>
        <end position="82"/>
    </location>
</feature>
<reference evidence="2" key="1">
    <citation type="submission" date="2020-05" db="EMBL/GenBank/DDBJ databases">
        <authorList>
            <person name="Chiriac C."/>
            <person name="Salcher M."/>
            <person name="Ghai R."/>
            <person name="Kavagutti S V."/>
        </authorList>
    </citation>
    <scope>NUCLEOTIDE SEQUENCE</scope>
</reference>
<sequence>MKLFLAELNVTFDVFDDNDRVINDSTNRNRDSTDGEDVERESTCPHSDERQEDGAGDRDSCDERRSNGEKENKDDDNREAKSEQSFCGEGFDRLLDKRCLIKHDIENSVVPHQRFEFRDHRADFAGDVNSVGVGGLGDRNRQRWQSIDARNARDVVVDNDNISDFTDRRNGDIAVARINGCSRGKRDCADVVRRLEFGPGHNRQFAVLRINSSRPESKSVGGDCSRDIGDRQALIVENVLAGENFDVLTVCAEDRNFADPVKLAEFFDGNVVENLVELRLSEVACDGVLNDWRVSERACKNLRFN</sequence>
<feature type="compositionally biased region" description="Basic and acidic residues" evidence="1">
    <location>
        <begin position="19"/>
        <end position="33"/>
    </location>
</feature>
<name>A0A6J6G6T4_9ZZZZ</name>
<proteinExistence type="predicted"/>
<accession>A0A6J6G6T4</accession>
<feature type="region of interest" description="Disordered" evidence="1">
    <location>
        <begin position="19"/>
        <end position="84"/>
    </location>
</feature>
<organism evidence="2">
    <name type="scientific">freshwater metagenome</name>
    <dbReference type="NCBI Taxonomy" id="449393"/>
    <lineage>
        <taxon>unclassified sequences</taxon>
        <taxon>metagenomes</taxon>
        <taxon>ecological metagenomes</taxon>
    </lineage>
</organism>
<evidence type="ECO:0000313" key="2">
    <source>
        <dbReference type="EMBL" id="CAB4595529.1"/>
    </source>
</evidence>